<dbReference type="Pfam" id="PF17318">
    <property type="entry name" value="DUF5361"/>
    <property type="match status" value="1"/>
</dbReference>
<name>A0ABS0LCC8_9CORY</name>
<sequence length="184" mass="20622">MGLRLRWVGDDDHDVSYRDLLTIAHQAPRSSAVMRNLDPDFYQWGLQEHLLASIADAVRTVNWQLGGEENKRPEPLLRPGVAGYESLNQQFEPSEIIEEPAERVTQMEMFENPDASGTFYGVATPIDELNEWLGWTTECEEPAVLSRDELIVADYAAGVGTYRVLGEKYGVSASTIGRIVRAHT</sequence>
<gene>
    <name evidence="1" type="ORF">I4J41_06860</name>
</gene>
<protein>
    <submittedName>
        <fullName evidence="1">Uncharacterized protein</fullName>
    </submittedName>
</protein>
<accession>A0ABS0LCC8</accession>
<dbReference type="InterPro" id="IPR035286">
    <property type="entry name" value="DUF5361"/>
</dbReference>
<reference evidence="1 2" key="1">
    <citation type="journal article" date="2020" name="J. Clin. Microbiol.">
        <title>Assessing the Genetic Diversity of Austrian Corynebacterium diphtheriae Clinical Isolates, 2011-2019.</title>
        <authorList>
            <person name="Schaeffer J."/>
            <person name="Huhulescu S."/>
            <person name="Stoeger A."/>
            <person name="Allerberger F."/>
            <person name="Ruppitsch W."/>
        </authorList>
    </citation>
    <scope>NUCLEOTIDE SEQUENCE [LARGE SCALE GENOMIC DNA]</scope>
    <source>
        <strain evidence="1 2">04-17</strain>
    </source>
</reference>
<dbReference type="Proteomes" id="UP000615580">
    <property type="component" value="Unassembled WGS sequence"/>
</dbReference>
<evidence type="ECO:0000313" key="2">
    <source>
        <dbReference type="Proteomes" id="UP000615580"/>
    </source>
</evidence>
<keyword evidence="2" id="KW-1185">Reference proteome</keyword>
<proteinExistence type="predicted"/>
<comment type="caution">
    <text evidence="1">The sequence shown here is derived from an EMBL/GenBank/DDBJ whole genome shotgun (WGS) entry which is preliminary data.</text>
</comment>
<evidence type="ECO:0000313" key="1">
    <source>
        <dbReference type="EMBL" id="MBG9354326.1"/>
    </source>
</evidence>
<dbReference type="RefSeq" id="WP_206760220.1">
    <property type="nucleotide sequence ID" value="NZ_JADQUG010000024.1"/>
</dbReference>
<dbReference type="EMBL" id="JADQUG010000024">
    <property type="protein sequence ID" value="MBG9354326.1"/>
    <property type="molecule type" value="Genomic_DNA"/>
</dbReference>
<organism evidence="1 2">
    <name type="scientific">Corynebacterium belfantii</name>
    <dbReference type="NCBI Taxonomy" id="2014537"/>
    <lineage>
        <taxon>Bacteria</taxon>
        <taxon>Bacillati</taxon>
        <taxon>Actinomycetota</taxon>
        <taxon>Actinomycetes</taxon>
        <taxon>Mycobacteriales</taxon>
        <taxon>Corynebacteriaceae</taxon>
        <taxon>Corynebacterium</taxon>
    </lineage>
</organism>